<gene>
    <name evidence="1" type="ORF">RhiirA1_477729</name>
</gene>
<dbReference type="EMBL" id="LLXH01003441">
    <property type="protein sequence ID" value="PKC54225.1"/>
    <property type="molecule type" value="Genomic_DNA"/>
</dbReference>
<protein>
    <submittedName>
        <fullName evidence="1">Uncharacterized protein</fullName>
    </submittedName>
</protein>
<dbReference type="VEuPathDB" id="FungiDB:RhiirA1_477729"/>
<reference evidence="1 2" key="2">
    <citation type="submission" date="2017-10" db="EMBL/GenBank/DDBJ databases">
        <title>Genome analyses suggest a sexual origin of heterokaryosis in a supposedly ancient asexual fungus.</title>
        <authorList>
            <person name="Corradi N."/>
            <person name="Sedzielewska K."/>
            <person name="Noel J."/>
            <person name="Charron P."/>
            <person name="Farinelli L."/>
            <person name="Marton T."/>
            <person name="Kruger M."/>
            <person name="Pelin A."/>
            <person name="Brachmann A."/>
            <person name="Corradi N."/>
        </authorList>
    </citation>
    <scope>NUCLEOTIDE SEQUENCE [LARGE SCALE GENOMIC DNA]</scope>
    <source>
        <strain evidence="1 2">A1</strain>
    </source>
</reference>
<reference evidence="1 2" key="1">
    <citation type="submission" date="2017-10" db="EMBL/GenBank/DDBJ databases">
        <title>Extensive intraspecific genome diversity in a model arbuscular mycorrhizal fungus.</title>
        <authorList>
            <person name="Chen E.C.H."/>
            <person name="Morin E."/>
            <person name="Baudet D."/>
            <person name="Noel J."/>
            <person name="Ndikumana S."/>
            <person name="Charron P."/>
            <person name="St-Onge C."/>
            <person name="Giorgi J."/>
            <person name="Grigoriev I.V."/>
            <person name="Roux C."/>
            <person name="Martin F.M."/>
            <person name="Corradi N."/>
        </authorList>
    </citation>
    <scope>NUCLEOTIDE SEQUENCE [LARGE SCALE GENOMIC DNA]</scope>
    <source>
        <strain evidence="1 2">A1</strain>
    </source>
</reference>
<evidence type="ECO:0000313" key="2">
    <source>
        <dbReference type="Proteomes" id="UP000232688"/>
    </source>
</evidence>
<sequence>MISFGYNVFNDILYKPFLSLKNSHCSNTLNTIIFYYIDFKNIISILQEVFDQLNVLESIHILYCDSLNSDFIQQITKINNPFKLRSLFMKEILHVESLQFLLQKIGDYLENFGFKNRNIEDEYNELKLQLYKLIMKYCTKIRYFDSGIPDNNIYLFIENNQHNINYLTINVDIYHYVFAYNELSSTVLQNLGYVLPSKLEYLCLTLCYRASDLKIFLKDSQHTFIKKLLIQNLMWEYWDEGDKMLLYIKKFIMKNERVKYLSFSELSGLGQISTIYNLAYKEEVVNEFKLHNIIVQDHNDLCITACNFINLPIYDI</sequence>
<proteinExistence type="predicted"/>
<name>A0A2N0QT48_9GLOM</name>
<comment type="caution">
    <text evidence="1">The sequence shown here is derived from an EMBL/GenBank/DDBJ whole genome shotgun (WGS) entry which is preliminary data.</text>
</comment>
<organism evidence="1 2">
    <name type="scientific">Rhizophagus irregularis</name>
    <dbReference type="NCBI Taxonomy" id="588596"/>
    <lineage>
        <taxon>Eukaryota</taxon>
        <taxon>Fungi</taxon>
        <taxon>Fungi incertae sedis</taxon>
        <taxon>Mucoromycota</taxon>
        <taxon>Glomeromycotina</taxon>
        <taxon>Glomeromycetes</taxon>
        <taxon>Glomerales</taxon>
        <taxon>Glomeraceae</taxon>
        <taxon>Rhizophagus</taxon>
    </lineage>
</organism>
<evidence type="ECO:0000313" key="1">
    <source>
        <dbReference type="EMBL" id="PKC54225.1"/>
    </source>
</evidence>
<dbReference type="AlphaFoldDB" id="A0A2N0QT48"/>
<accession>A0A2N0QT48</accession>
<dbReference type="Proteomes" id="UP000232688">
    <property type="component" value="Unassembled WGS sequence"/>
</dbReference>